<protein>
    <submittedName>
        <fullName evidence="4">TetR family transcriptional regulator</fullName>
    </submittedName>
</protein>
<dbReference type="SUPFAM" id="SSF46689">
    <property type="entry name" value="Homeodomain-like"/>
    <property type="match status" value="1"/>
</dbReference>
<keyword evidence="5" id="KW-1185">Reference proteome</keyword>
<evidence type="ECO:0000256" key="2">
    <source>
        <dbReference type="PROSITE-ProRule" id="PRU00335"/>
    </source>
</evidence>
<feature type="DNA-binding region" description="H-T-H motif" evidence="2">
    <location>
        <begin position="28"/>
        <end position="47"/>
    </location>
</feature>
<gene>
    <name evidence="4" type="ORF">ACFFH7_10775</name>
</gene>
<dbReference type="RefSeq" id="WP_273942000.1">
    <property type="nucleotide sequence ID" value="NZ_CP097263.1"/>
</dbReference>
<dbReference type="PROSITE" id="PS50977">
    <property type="entry name" value="HTH_TETR_2"/>
    <property type="match status" value="1"/>
</dbReference>
<dbReference type="PANTHER" id="PTHR30328:SF54">
    <property type="entry name" value="HTH-TYPE TRANSCRIPTIONAL REPRESSOR SCO4008"/>
    <property type="match status" value="1"/>
</dbReference>
<evidence type="ECO:0000256" key="1">
    <source>
        <dbReference type="ARBA" id="ARBA00023125"/>
    </source>
</evidence>
<dbReference type="Proteomes" id="UP001589810">
    <property type="component" value="Unassembled WGS sequence"/>
</dbReference>
<feature type="domain" description="HTH tetR-type" evidence="3">
    <location>
        <begin position="5"/>
        <end position="65"/>
    </location>
</feature>
<dbReference type="InterPro" id="IPR001647">
    <property type="entry name" value="HTH_TetR"/>
</dbReference>
<dbReference type="InterPro" id="IPR050109">
    <property type="entry name" value="HTH-type_TetR-like_transc_reg"/>
</dbReference>
<dbReference type="InterPro" id="IPR041467">
    <property type="entry name" value="Sco4008_C"/>
</dbReference>
<dbReference type="Gene3D" id="1.10.357.10">
    <property type="entry name" value="Tetracycline Repressor, domain 2"/>
    <property type="match status" value="1"/>
</dbReference>
<evidence type="ECO:0000313" key="5">
    <source>
        <dbReference type="Proteomes" id="UP001589810"/>
    </source>
</evidence>
<sequence length="192" mass="20881">MTRADATKARLLEAATEEFSRYGIAGARVDRIAAAAQANKNLIYVYYTNKETLFRAVFEAHVVRLLGEVPFTPTDLPGYAGRLYEFFLANPRLLRLAGWFRLEQGDYDEALAEIVKSNTEKVAAIARAQSDGLVDDRYPAEVVLTLVLAISAAWGSGNPATVSTYDEPDPKIVRLAIEAAVRGVVAGKDSAA</sequence>
<dbReference type="PRINTS" id="PR00455">
    <property type="entry name" value="HTHTETR"/>
</dbReference>
<dbReference type="Pfam" id="PF00440">
    <property type="entry name" value="TetR_N"/>
    <property type="match status" value="1"/>
</dbReference>
<dbReference type="PANTHER" id="PTHR30328">
    <property type="entry name" value="TRANSCRIPTIONAL REPRESSOR"/>
    <property type="match status" value="1"/>
</dbReference>
<keyword evidence="1 2" id="KW-0238">DNA-binding</keyword>
<evidence type="ECO:0000313" key="4">
    <source>
        <dbReference type="EMBL" id="MFC0541965.1"/>
    </source>
</evidence>
<dbReference type="InterPro" id="IPR009057">
    <property type="entry name" value="Homeodomain-like_sf"/>
</dbReference>
<dbReference type="Pfam" id="PF17926">
    <property type="entry name" value="TetR_C_21"/>
    <property type="match status" value="1"/>
</dbReference>
<organism evidence="4 5">
    <name type="scientific">Kutzneria chonburiensis</name>
    <dbReference type="NCBI Taxonomy" id="1483604"/>
    <lineage>
        <taxon>Bacteria</taxon>
        <taxon>Bacillati</taxon>
        <taxon>Actinomycetota</taxon>
        <taxon>Actinomycetes</taxon>
        <taxon>Pseudonocardiales</taxon>
        <taxon>Pseudonocardiaceae</taxon>
        <taxon>Kutzneria</taxon>
    </lineage>
</organism>
<reference evidence="4 5" key="1">
    <citation type="submission" date="2024-09" db="EMBL/GenBank/DDBJ databases">
        <authorList>
            <person name="Sun Q."/>
            <person name="Mori K."/>
        </authorList>
    </citation>
    <scope>NUCLEOTIDE SEQUENCE [LARGE SCALE GENOMIC DNA]</scope>
    <source>
        <strain evidence="4 5">TBRC 1432</strain>
    </source>
</reference>
<proteinExistence type="predicted"/>
<comment type="caution">
    <text evidence="4">The sequence shown here is derived from an EMBL/GenBank/DDBJ whole genome shotgun (WGS) entry which is preliminary data.</text>
</comment>
<accession>A0ABV6MPY8</accession>
<name>A0ABV6MPY8_9PSEU</name>
<dbReference type="EMBL" id="JBHLUD010000002">
    <property type="protein sequence ID" value="MFC0541965.1"/>
    <property type="molecule type" value="Genomic_DNA"/>
</dbReference>
<dbReference type="SUPFAM" id="SSF48498">
    <property type="entry name" value="Tetracyclin repressor-like, C-terminal domain"/>
    <property type="match status" value="1"/>
</dbReference>
<dbReference type="InterPro" id="IPR036271">
    <property type="entry name" value="Tet_transcr_reg_TetR-rel_C_sf"/>
</dbReference>
<evidence type="ECO:0000259" key="3">
    <source>
        <dbReference type="PROSITE" id="PS50977"/>
    </source>
</evidence>